<dbReference type="CDD" id="cd02537">
    <property type="entry name" value="GT8_Glycogenin"/>
    <property type="match status" value="1"/>
</dbReference>
<protein>
    <submittedName>
        <fullName evidence="1">Glycosyl transferase family 8</fullName>
    </submittedName>
</protein>
<dbReference type="RefSeq" id="WP_131865905.1">
    <property type="nucleotide sequence ID" value="NZ_SMCR01000006.1"/>
</dbReference>
<dbReference type="InterPro" id="IPR050587">
    <property type="entry name" value="GNT1/Glycosyltrans_8"/>
</dbReference>
<dbReference type="GO" id="GO:0016757">
    <property type="term" value="F:glycosyltransferase activity"/>
    <property type="evidence" value="ECO:0007669"/>
    <property type="project" value="InterPro"/>
</dbReference>
<dbReference type="Proteomes" id="UP000295719">
    <property type="component" value="Unassembled WGS sequence"/>
</dbReference>
<sequence>MAWITLLTKPAYLAGVRTLRRSLQDSGSRYPLVVMVTDNIAPDICRQLENEGCLIRPVQPLQPNSQAGQQYANPRFAEVWTKLCAWSLTEFRRLVFLDADMLVLRNMDELFTQALPLDSIAACHACRCNPYRIPSYPASWVPENCFYTHCATATQTQVDAPISRYFNSGFMVLTPDTSLYDALIQQLAGITDLSEYLFPEQDLLNQFFADRWVTLPYTYNALKTLSVHHTGIWHIDQVKNLHFILEKPWDIDITAAEYQHDPYLGLYRRWWNARA</sequence>
<accession>A0A4R3YRY1</accession>
<dbReference type="EMBL" id="SMCR01000006">
    <property type="protein sequence ID" value="TCV95220.1"/>
    <property type="molecule type" value="Genomic_DNA"/>
</dbReference>
<dbReference type="OrthoDB" id="9807549at2"/>
<dbReference type="InterPro" id="IPR002495">
    <property type="entry name" value="Glyco_trans_8"/>
</dbReference>
<organism evidence="1 2">
    <name type="scientific">Biostraticola tofi</name>
    <dbReference type="NCBI Taxonomy" id="466109"/>
    <lineage>
        <taxon>Bacteria</taxon>
        <taxon>Pseudomonadati</taxon>
        <taxon>Pseudomonadota</taxon>
        <taxon>Gammaproteobacteria</taxon>
        <taxon>Enterobacterales</taxon>
        <taxon>Bruguierivoracaceae</taxon>
        <taxon>Biostraticola</taxon>
    </lineage>
</organism>
<name>A0A4R3YRY1_9GAMM</name>
<dbReference type="Pfam" id="PF01501">
    <property type="entry name" value="Glyco_transf_8"/>
    <property type="match status" value="1"/>
</dbReference>
<dbReference type="SUPFAM" id="SSF53448">
    <property type="entry name" value="Nucleotide-diphospho-sugar transferases"/>
    <property type="match status" value="1"/>
</dbReference>
<reference evidence="1 2" key="1">
    <citation type="submission" date="2019-03" db="EMBL/GenBank/DDBJ databases">
        <title>Genomic Encyclopedia of Type Strains, Phase IV (KMG-IV): sequencing the most valuable type-strain genomes for metagenomic binning, comparative biology and taxonomic classification.</title>
        <authorList>
            <person name="Goeker M."/>
        </authorList>
    </citation>
    <scope>NUCLEOTIDE SEQUENCE [LARGE SCALE GENOMIC DNA]</scope>
    <source>
        <strain evidence="1 2">DSM 19580</strain>
    </source>
</reference>
<gene>
    <name evidence="1" type="ORF">EDC52_106151</name>
</gene>
<dbReference type="AlphaFoldDB" id="A0A4R3YRY1"/>
<dbReference type="InterPro" id="IPR029044">
    <property type="entry name" value="Nucleotide-diphossugar_trans"/>
</dbReference>
<keyword evidence="1" id="KW-0808">Transferase</keyword>
<evidence type="ECO:0000313" key="2">
    <source>
        <dbReference type="Proteomes" id="UP000295719"/>
    </source>
</evidence>
<dbReference type="Gene3D" id="3.90.550.10">
    <property type="entry name" value="Spore Coat Polysaccharide Biosynthesis Protein SpsA, Chain A"/>
    <property type="match status" value="1"/>
</dbReference>
<comment type="caution">
    <text evidence="1">The sequence shown here is derived from an EMBL/GenBank/DDBJ whole genome shotgun (WGS) entry which is preliminary data.</text>
</comment>
<evidence type="ECO:0000313" key="1">
    <source>
        <dbReference type="EMBL" id="TCV95220.1"/>
    </source>
</evidence>
<keyword evidence="2" id="KW-1185">Reference proteome</keyword>
<dbReference type="PANTHER" id="PTHR11183">
    <property type="entry name" value="GLYCOGENIN SUBFAMILY MEMBER"/>
    <property type="match status" value="1"/>
</dbReference>
<proteinExistence type="predicted"/>